<accession>A0A0E9PJE0</accession>
<dbReference type="EMBL" id="GBXM01104185">
    <property type="protein sequence ID" value="JAH04392.1"/>
    <property type="molecule type" value="Transcribed_RNA"/>
</dbReference>
<organism evidence="1">
    <name type="scientific">Anguilla anguilla</name>
    <name type="common">European freshwater eel</name>
    <name type="synonym">Muraena anguilla</name>
    <dbReference type="NCBI Taxonomy" id="7936"/>
    <lineage>
        <taxon>Eukaryota</taxon>
        <taxon>Metazoa</taxon>
        <taxon>Chordata</taxon>
        <taxon>Craniata</taxon>
        <taxon>Vertebrata</taxon>
        <taxon>Euteleostomi</taxon>
        <taxon>Actinopterygii</taxon>
        <taxon>Neopterygii</taxon>
        <taxon>Teleostei</taxon>
        <taxon>Anguilliformes</taxon>
        <taxon>Anguillidae</taxon>
        <taxon>Anguilla</taxon>
    </lineage>
</organism>
<sequence length="56" mass="6305">MVQCMHFLLQRVLDFGAAAQPHGFIFIDEAGFSLAKTRHRCLPPLVCKEFSTTMPP</sequence>
<name>A0A0E9PJE0_ANGAN</name>
<reference evidence="1" key="2">
    <citation type="journal article" date="2015" name="Fish Shellfish Immunol.">
        <title>Early steps in the European eel (Anguilla anguilla)-Vibrio vulnificus interaction in the gills: Role of the RtxA13 toxin.</title>
        <authorList>
            <person name="Callol A."/>
            <person name="Pajuelo D."/>
            <person name="Ebbesson L."/>
            <person name="Teles M."/>
            <person name="MacKenzie S."/>
            <person name="Amaro C."/>
        </authorList>
    </citation>
    <scope>NUCLEOTIDE SEQUENCE</scope>
</reference>
<reference evidence="1" key="1">
    <citation type="submission" date="2014-11" db="EMBL/GenBank/DDBJ databases">
        <authorList>
            <person name="Amaro Gonzalez C."/>
        </authorList>
    </citation>
    <scope>NUCLEOTIDE SEQUENCE</scope>
</reference>
<protein>
    <submittedName>
        <fullName evidence="1">Uncharacterized protein</fullName>
    </submittedName>
</protein>
<evidence type="ECO:0000313" key="1">
    <source>
        <dbReference type="EMBL" id="JAH04392.1"/>
    </source>
</evidence>
<proteinExistence type="predicted"/>
<dbReference type="AlphaFoldDB" id="A0A0E9PJE0"/>